<dbReference type="Pfam" id="PF01529">
    <property type="entry name" value="DHHC"/>
    <property type="match status" value="1"/>
</dbReference>
<comment type="domain">
    <text evidence="7">The DHHC domain is required for palmitoyltransferase activity.</text>
</comment>
<name>A0AB40A6Q2_DROSZ</name>
<evidence type="ECO:0000256" key="4">
    <source>
        <dbReference type="ARBA" id="ARBA00022989"/>
    </source>
</evidence>
<keyword evidence="9" id="KW-1185">Reference proteome</keyword>
<dbReference type="InterPro" id="IPR039859">
    <property type="entry name" value="PFA4/ZDH16/20/ERF2-like"/>
</dbReference>
<keyword evidence="3 7" id="KW-0812">Transmembrane</keyword>
<dbReference type="Proteomes" id="UP001652628">
    <property type="component" value="Chromosome 3"/>
</dbReference>
<keyword evidence="6 7" id="KW-0012">Acyltransferase</keyword>
<sequence length="291" mass="34036">MCFIMVGCKYIADIYPVQFVKTAHPLSVGLVIVGTAFFLSVEMFLIVPMIFDTGGVLYKLAWLVAIFIVYNLLGNMLACYRTDSSVASLPRDRQIPDPEEEHLWHHCDYCQMLVPPRSWHCRLCNCCILRRDHHCIFTATCIGHNNYRYFFWFTVYLTIGTLLALATHALLFIVNEEMRRHYMLYYITHAFILSGPIKFDLMSVWINLILVFNIYAFTFPLVMMAYQIPTLYLNTTFYTPRDFRYNKGLRENFKIFMGSRGIWTFISPTIKSSLIHDGTQWETKQPNVTIC</sequence>
<evidence type="ECO:0000313" key="10">
    <source>
        <dbReference type="RefSeq" id="XP_036671919.3"/>
    </source>
</evidence>
<dbReference type="PANTHER" id="PTHR22883">
    <property type="entry name" value="ZINC FINGER DHHC DOMAIN CONTAINING PROTEIN"/>
    <property type="match status" value="1"/>
</dbReference>
<keyword evidence="4 7" id="KW-1133">Transmembrane helix</keyword>
<dbReference type="PANTHER" id="PTHR22883:SF452">
    <property type="entry name" value="PALMITOYLTRANSFERASE"/>
    <property type="match status" value="1"/>
</dbReference>
<dbReference type="GeneID" id="108020000"/>
<comment type="similarity">
    <text evidence="7">Belongs to the DHHC palmitoyltransferase family.</text>
</comment>
<keyword evidence="2 7" id="KW-0808">Transferase</keyword>
<feature type="transmembrane region" description="Helical" evidence="7">
    <location>
        <begin position="56"/>
        <end position="73"/>
    </location>
</feature>
<evidence type="ECO:0000313" key="9">
    <source>
        <dbReference type="Proteomes" id="UP001652628"/>
    </source>
</evidence>
<dbReference type="EC" id="2.3.1.225" evidence="7"/>
<keyword evidence="5 7" id="KW-0472">Membrane</keyword>
<organism evidence="9 10">
    <name type="scientific">Drosophila suzukii</name>
    <name type="common">Spotted-wing drosophila fruit fly</name>
    <dbReference type="NCBI Taxonomy" id="28584"/>
    <lineage>
        <taxon>Eukaryota</taxon>
        <taxon>Metazoa</taxon>
        <taxon>Ecdysozoa</taxon>
        <taxon>Arthropoda</taxon>
        <taxon>Hexapoda</taxon>
        <taxon>Insecta</taxon>
        <taxon>Pterygota</taxon>
        <taxon>Neoptera</taxon>
        <taxon>Endopterygota</taxon>
        <taxon>Diptera</taxon>
        <taxon>Brachycera</taxon>
        <taxon>Muscomorpha</taxon>
        <taxon>Ephydroidea</taxon>
        <taxon>Drosophilidae</taxon>
        <taxon>Drosophila</taxon>
        <taxon>Sophophora</taxon>
    </lineage>
</organism>
<proteinExistence type="inferred from homology"/>
<gene>
    <name evidence="10" type="primary">LOC108020000</name>
</gene>
<evidence type="ECO:0000256" key="1">
    <source>
        <dbReference type="ARBA" id="ARBA00004141"/>
    </source>
</evidence>
<dbReference type="AlphaFoldDB" id="A0AB40A6Q2"/>
<feature type="transmembrane region" description="Helical" evidence="7">
    <location>
        <begin position="149"/>
        <end position="175"/>
    </location>
</feature>
<dbReference type="PROSITE" id="PS50216">
    <property type="entry name" value="DHHC"/>
    <property type="match status" value="1"/>
</dbReference>
<feature type="domain" description="Palmitoyltransferase DHHC" evidence="8">
    <location>
        <begin position="104"/>
        <end position="238"/>
    </location>
</feature>
<evidence type="ECO:0000256" key="7">
    <source>
        <dbReference type="RuleBase" id="RU079119"/>
    </source>
</evidence>
<evidence type="ECO:0000256" key="6">
    <source>
        <dbReference type="ARBA" id="ARBA00023315"/>
    </source>
</evidence>
<dbReference type="InterPro" id="IPR001594">
    <property type="entry name" value="Palmitoyltrfase_DHHC"/>
</dbReference>
<dbReference type="RefSeq" id="XP_036671919.3">
    <property type="nucleotide sequence ID" value="XM_036816024.3"/>
</dbReference>
<evidence type="ECO:0000256" key="5">
    <source>
        <dbReference type="ARBA" id="ARBA00023136"/>
    </source>
</evidence>
<evidence type="ECO:0000256" key="2">
    <source>
        <dbReference type="ARBA" id="ARBA00022679"/>
    </source>
</evidence>
<comment type="subcellular location">
    <subcellularLocation>
        <location evidence="1">Membrane</location>
        <topology evidence="1">Multi-pass membrane protein</topology>
    </subcellularLocation>
</comment>
<comment type="catalytic activity">
    <reaction evidence="7">
        <text>L-cysteinyl-[protein] + hexadecanoyl-CoA = S-hexadecanoyl-L-cysteinyl-[protein] + CoA</text>
        <dbReference type="Rhea" id="RHEA:36683"/>
        <dbReference type="Rhea" id="RHEA-COMP:10131"/>
        <dbReference type="Rhea" id="RHEA-COMP:11032"/>
        <dbReference type="ChEBI" id="CHEBI:29950"/>
        <dbReference type="ChEBI" id="CHEBI:57287"/>
        <dbReference type="ChEBI" id="CHEBI:57379"/>
        <dbReference type="ChEBI" id="CHEBI:74151"/>
        <dbReference type="EC" id="2.3.1.225"/>
    </reaction>
</comment>
<accession>A0AB40A6Q2</accession>
<reference evidence="10" key="1">
    <citation type="submission" date="2025-08" db="UniProtKB">
        <authorList>
            <consortium name="RefSeq"/>
        </authorList>
    </citation>
    <scope>IDENTIFICATION</scope>
</reference>
<feature type="transmembrane region" description="Helical" evidence="7">
    <location>
        <begin position="205"/>
        <end position="226"/>
    </location>
</feature>
<feature type="transmembrane region" description="Helical" evidence="7">
    <location>
        <begin position="182"/>
        <end position="199"/>
    </location>
</feature>
<feature type="transmembrane region" description="Helical" evidence="7">
    <location>
        <begin position="26"/>
        <end position="47"/>
    </location>
</feature>
<protein>
    <recommendedName>
        <fullName evidence="7">Palmitoyltransferase</fullName>
        <ecNumber evidence="7">2.3.1.225</ecNumber>
    </recommendedName>
</protein>
<dbReference type="GO" id="GO:0016020">
    <property type="term" value="C:membrane"/>
    <property type="evidence" value="ECO:0007669"/>
    <property type="project" value="UniProtKB-SubCell"/>
</dbReference>
<dbReference type="GO" id="GO:0019706">
    <property type="term" value="F:protein-cysteine S-palmitoyltransferase activity"/>
    <property type="evidence" value="ECO:0007669"/>
    <property type="project" value="UniProtKB-EC"/>
</dbReference>
<evidence type="ECO:0000259" key="8">
    <source>
        <dbReference type="Pfam" id="PF01529"/>
    </source>
</evidence>
<evidence type="ECO:0000256" key="3">
    <source>
        <dbReference type="ARBA" id="ARBA00022692"/>
    </source>
</evidence>